<dbReference type="Pfam" id="PF04466">
    <property type="entry name" value="Terminase_3"/>
    <property type="match status" value="1"/>
</dbReference>
<dbReference type="Proteomes" id="UP000295554">
    <property type="component" value="Unassembled WGS sequence"/>
</dbReference>
<evidence type="ECO:0000313" key="3">
    <source>
        <dbReference type="Proteomes" id="UP000295554"/>
    </source>
</evidence>
<dbReference type="InterPro" id="IPR027417">
    <property type="entry name" value="P-loop_NTPase"/>
</dbReference>
<name>A0A4R5LT95_9GAMM</name>
<gene>
    <name evidence="2" type="ORF">E2F43_10815</name>
</gene>
<dbReference type="AlphaFoldDB" id="A0A4R5LT95"/>
<dbReference type="Gene3D" id="3.40.50.300">
    <property type="entry name" value="P-loop containing nucleotide triphosphate hydrolases"/>
    <property type="match status" value="1"/>
</dbReference>
<protein>
    <submittedName>
        <fullName evidence="2">TerL</fullName>
    </submittedName>
</protein>
<keyword evidence="3" id="KW-1185">Reference proteome</keyword>
<dbReference type="EMBL" id="SMSE01000002">
    <property type="protein sequence ID" value="TDG13977.1"/>
    <property type="molecule type" value="Genomic_DNA"/>
</dbReference>
<accession>A0A4R5LT95</accession>
<sequence>MTAQVHYMPQGNTLREFHRSDKWWRTIIGPLGSGKTRACLTEVLIQINGQRPDENGVRKSRIAIIRNSYPDLINTVVKDFAEVVEEAGVGTLKQTAPPTWNANYKLPDGTKVDAEILFLSFDSPADAKKARGLQLSGAYFNELKELSKENVDMVEGRVGRYPPKSQVKNARSFLIADSNAPDRDHWVARQCFDEKHGDREFFVQPGGVIKDGKEWKLNRKAENVHNLPDRYYERLAQGKKESWIRQNLANEFVYHSDGRPVHPDFSETIHVEEIEISPALPLTIGIDFGRTPAAAICQKQADGRWFVLDEICTENMSALKFGELLRDFLAKDDYRNLPFEAIGDPAGNQMAQTRDETPFDMLKQKGIRAVPAPTNDFEERTTVLDVLLTKLSEGEPAIKVHPRCKTLIRGLVGDYQFKRLQVAGERYQDKPLKNDVSHVCEALHYGLLGGGEGILTKRKSREEIEAFNEEYRRIREKSHAVFE</sequence>
<evidence type="ECO:0000259" key="1">
    <source>
        <dbReference type="Pfam" id="PF04466"/>
    </source>
</evidence>
<feature type="domain" description="Phage terminase large subunit N-terminal" evidence="1">
    <location>
        <begin position="28"/>
        <end position="198"/>
    </location>
</feature>
<proteinExistence type="predicted"/>
<organism evidence="2 3">
    <name type="scientific">Seongchinamella unica</name>
    <dbReference type="NCBI Taxonomy" id="2547392"/>
    <lineage>
        <taxon>Bacteria</taxon>
        <taxon>Pseudomonadati</taxon>
        <taxon>Pseudomonadota</taxon>
        <taxon>Gammaproteobacteria</taxon>
        <taxon>Cellvibrionales</taxon>
        <taxon>Halieaceae</taxon>
        <taxon>Seongchinamella</taxon>
    </lineage>
</organism>
<evidence type="ECO:0000313" key="2">
    <source>
        <dbReference type="EMBL" id="TDG13977.1"/>
    </source>
</evidence>
<dbReference type="Gene3D" id="3.30.420.280">
    <property type="match status" value="1"/>
</dbReference>
<comment type="caution">
    <text evidence="2">The sequence shown here is derived from an EMBL/GenBank/DDBJ whole genome shotgun (WGS) entry which is preliminary data.</text>
</comment>
<dbReference type="InterPro" id="IPR035412">
    <property type="entry name" value="Terminase_L_N"/>
</dbReference>
<dbReference type="RefSeq" id="WP_133212485.1">
    <property type="nucleotide sequence ID" value="NZ_SMSE01000002.1"/>
</dbReference>
<reference evidence="2 3" key="1">
    <citation type="submission" date="2019-03" db="EMBL/GenBank/DDBJ databases">
        <title>Seongchinamella monodicae gen. nov., sp. nov., a novel member of the Gammaproteobacteria isolated from a tidal mudflat of beach.</title>
        <authorList>
            <person name="Yang H.G."/>
            <person name="Kang J.W."/>
            <person name="Lee S.D."/>
        </authorList>
    </citation>
    <scope>NUCLEOTIDE SEQUENCE [LARGE SCALE GENOMIC DNA]</scope>
    <source>
        <strain evidence="2 3">GH4-78</strain>
    </source>
</reference>
<dbReference type="OrthoDB" id="5440754at2"/>